<feature type="transmembrane region" description="Helical" evidence="2">
    <location>
        <begin position="112"/>
        <end position="133"/>
    </location>
</feature>
<evidence type="ECO:0008006" key="4">
    <source>
        <dbReference type="Google" id="ProtNLM"/>
    </source>
</evidence>
<accession>A0AAU8CMS2</accession>
<keyword evidence="2" id="KW-0472">Membrane</keyword>
<evidence type="ECO:0000313" key="3">
    <source>
        <dbReference type="EMBL" id="XCG48215.1"/>
    </source>
</evidence>
<evidence type="ECO:0000256" key="1">
    <source>
        <dbReference type="SAM" id="MobiDB-lite"/>
    </source>
</evidence>
<feature type="compositionally biased region" description="Basic and acidic residues" evidence="1">
    <location>
        <begin position="68"/>
        <end position="84"/>
    </location>
</feature>
<feature type="region of interest" description="Disordered" evidence="1">
    <location>
        <begin position="68"/>
        <end position="93"/>
    </location>
</feature>
<protein>
    <recommendedName>
        <fullName evidence="4">J domain-containing protein</fullName>
    </recommendedName>
</protein>
<keyword evidence="2" id="KW-0812">Transmembrane</keyword>
<gene>
    <name evidence="3" type="ORF">ABVK50_23705</name>
</gene>
<dbReference type="AlphaFoldDB" id="A0AAU8CMS2"/>
<keyword evidence="2" id="KW-1133">Transmembrane helix</keyword>
<dbReference type="EMBL" id="CP159253">
    <property type="protein sequence ID" value="XCG48215.1"/>
    <property type="molecule type" value="Genomic_DNA"/>
</dbReference>
<evidence type="ECO:0000256" key="2">
    <source>
        <dbReference type="SAM" id="Phobius"/>
    </source>
</evidence>
<dbReference type="RefSeq" id="WP_353644251.1">
    <property type="nucleotide sequence ID" value="NZ_CP159253.1"/>
</dbReference>
<name>A0AAU8CMS2_9HYPH</name>
<reference evidence="3" key="1">
    <citation type="submission" date="2024-06" db="EMBL/GenBank/DDBJ databases">
        <title>Mesorhizobium karijinii sp. nov., a symbiont of the iconic Swainsona formosa from arid Australia.</title>
        <authorList>
            <person name="Hill Y.J."/>
            <person name="Watkin E.L.J."/>
            <person name="O'Hara G.W."/>
            <person name="Terpolilli J."/>
            <person name="Tye M.L."/>
            <person name="Kohlmeier M.G."/>
        </authorList>
    </citation>
    <scope>NUCLEOTIDE SEQUENCE</scope>
    <source>
        <strain evidence="3">WSM2240</strain>
    </source>
</reference>
<proteinExistence type="predicted"/>
<organism evidence="3">
    <name type="scientific">Mesorhizobium sp. WSM2240</name>
    <dbReference type="NCBI Taxonomy" id="3228851"/>
    <lineage>
        <taxon>Bacteria</taxon>
        <taxon>Pseudomonadati</taxon>
        <taxon>Pseudomonadota</taxon>
        <taxon>Alphaproteobacteria</taxon>
        <taxon>Hyphomicrobiales</taxon>
        <taxon>Phyllobacteriaceae</taxon>
        <taxon>Mesorhizobium</taxon>
    </lineage>
</organism>
<sequence length="273" mass="29303">MLDIQKYTETLRRAVSSIEDPESDNIEKSYDKLRNANGRFLEKHRDSFGPEAAAQVTAALEEMIADHQRHANAESETSDPRPVETSETASPTVIGSLHQDVGAGGLGSKNNLIIGIIGAFLGVALTIATWLALPDIGLITTSPADDETAAALIASYEAHLPQVAAAATFLERVREEVITRQQNDAAELTALAGAKFVKLNAAMPELAAQSPKTLPKGSAVILRADATGYKILFNWPLCATVQYARPDLVDPVRARDVLGCSRFGVWNEAGAKW</sequence>